<feature type="compositionally biased region" description="Polar residues" evidence="11">
    <location>
        <begin position="781"/>
        <end position="791"/>
    </location>
</feature>
<dbReference type="STRING" id="3983.A0A2C9UGJ9"/>
<name>A0A2C9UGJ9_MANES</name>
<evidence type="ECO:0000259" key="13">
    <source>
        <dbReference type="PROSITE" id="PS50135"/>
    </source>
</evidence>
<dbReference type="SUPFAM" id="SSF57850">
    <property type="entry name" value="RING/U-box"/>
    <property type="match status" value="1"/>
</dbReference>
<keyword evidence="5" id="KW-0862">Zinc</keyword>
<sequence>MEDRPAGTSAGAGVESPASAEPASSRRRVGGQKRKVNALSTSSSSSTPSKRLTREKGLISHPPIHNGGPLTRARQSPNNLASSASAGTAASGFKLEEKVAVSDAAMVAALDEEVSKLEELQAAIEVEFEGIRSRDSNAHVVPSHCGWFSWTKIHLLEERALPSFFNGKSQTRTPDTYMEIRNWIVKRFHTNPNIQIELKDLSELEVADLDAKQEVLEFLDYWGLINFHPFPQIDSNVSADGVRDVKNDSLLDKLFHFESIQPCPPVAPKPNLSTPALASGLFPESSLAEELVRAEGPAVEYHCNSCSTDCSRKRYHCQKQADYDLCAECFNNGKFGSDMSSSDFILMEPAEAPGLSGGKWTDQETLLLLEALELYKENWNEIAEHVATKTKAQCILHFVQMPIEDVFLDCDDDIDGSSKETTDQPATNDDTSVSKDVTETSGDKSGSKEDLPLSLALEASKPEDAVEAEKPNNASEAVIDEKSSKSEESSEVKAVLDSSENLALKALTEAFEAVGYPCAPENQPSFAEVGNPVMALAAFLARLVGSDVAMASARSSLKSLNSNSPGVQLAARHCFLLEDPPDDLKGPAGPNCSAMEMANQDAQQYNHEGQTQKGLNGRDLSIDHNDKKTEDSAPEEKQPPDSINDDPTEKVNTANEAGTEISHEENESGKLKESSELEYQKNPQISSLKESNEMQAKPEHPLSFVQEKEGSSAALTSKQTEVSKDVEMVPDLKSSENNEPCQLVAPLLVEEASQSQAAETSKNVDIISDSLPAGKNVQLVKSNSVGDQSQPIEVPKDVDMSSELPSEAKECQQPAAPNSVVENGTITVKDQKGSKKEKPDCRKIKEDNTIDKLKRAAVSALSAAAVKARILEKQEEDQIRQLAALVIEKQLHKLEMKLAFFNEMDHIIMRVREQLDRSRQRLYHERAQIIAARLGLPASSSRGMPPTSPTNRVATNFVNSIPRPPMSMTSQRPPIARPMGTLASTPSNSFVPTTTAGSSIRPSGQDKLSSVGTK</sequence>
<evidence type="ECO:0000256" key="6">
    <source>
        <dbReference type="ARBA" id="ARBA00023015"/>
    </source>
</evidence>
<dbReference type="SMART" id="SM00717">
    <property type="entry name" value="SANT"/>
    <property type="match status" value="1"/>
</dbReference>
<keyword evidence="7" id="KW-0238">DNA-binding</keyword>
<feature type="compositionally biased region" description="Basic and acidic residues" evidence="11">
    <location>
        <begin position="690"/>
        <end position="710"/>
    </location>
</feature>
<dbReference type="Pfam" id="PF16495">
    <property type="entry name" value="SWIRM-assoc_1"/>
    <property type="match status" value="1"/>
</dbReference>
<feature type="compositionally biased region" description="Basic and acidic residues" evidence="11">
    <location>
        <begin position="432"/>
        <end position="451"/>
    </location>
</feature>
<dbReference type="InterPro" id="IPR001005">
    <property type="entry name" value="SANT/Myb"/>
</dbReference>
<evidence type="ECO:0000259" key="16">
    <source>
        <dbReference type="PROSITE" id="PS51294"/>
    </source>
</evidence>
<dbReference type="InterPro" id="IPR032451">
    <property type="entry name" value="SMARCC_C"/>
</dbReference>
<dbReference type="Pfam" id="PF00249">
    <property type="entry name" value="Myb_DNA-binding"/>
    <property type="match status" value="1"/>
</dbReference>
<dbReference type="FunFam" id="1.10.10.60:FF:000014">
    <property type="entry name" value="SWI/SNF complex subunit SMARCC2 isoform C"/>
    <property type="match status" value="1"/>
</dbReference>
<dbReference type="Gene3D" id="1.10.10.60">
    <property type="entry name" value="Homeodomain-like"/>
    <property type="match status" value="1"/>
</dbReference>
<feature type="region of interest" description="Disordered" evidence="11">
    <location>
        <begin position="781"/>
        <end position="824"/>
    </location>
</feature>
<dbReference type="GO" id="GO:0008270">
    <property type="term" value="F:zinc ion binding"/>
    <property type="evidence" value="ECO:0007669"/>
    <property type="project" value="UniProtKB-KW"/>
</dbReference>
<dbReference type="PANTHER" id="PTHR12802">
    <property type="entry name" value="SWI/SNF COMPLEX-RELATED"/>
    <property type="match status" value="1"/>
</dbReference>
<evidence type="ECO:0008006" key="19">
    <source>
        <dbReference type="Google" id="ProtNLM"/>
    </source>
</evidence>
<dbReference type="CDD" id="cd00167">
    <property type="entry name" value="SANT"/>
    <property type="match status" value="1"/>
</dbReference>
<feature type="region of interest" description="Disordered" evidence="11">
    <location>
        <begin position="1"/>
        <end position="87"/>
    </location>
</feature>
<evidence type="ECO:0000256" key="3">
    <source>
        <dbReference type="ARBA" id="ARBA00022723"/>
    </source>
</evidence>
<dbReference type="CDD" id="cd02336">
    <property type="entry name" value="ZZ_RSC8"/>
    <property type="match status" value="1"/>
</dbReference>
<dbReference type="PROSITE" id="PS51293">
    <property type="entry name" value="SANT"/>
    <property type="match status" value="1"/>
</dbReference>
<keyword evidence="8" id="KW-0804">Transcription</keyword>
<evidence type="ECO:0000259" key="12">
    <source>
        <dbReference type="PROSITE" id="PS50090"/>
    </source>
</evidence>
<dbReference type="InterPro" id="IPR009057">
    <property type="entry name" value="Homeodomain-like_sf"/>
</dbReference>
<comment type="caution">
    <text evidence="17">The sequence shown here is derived from an EMBL/GenBank/DDBJ whole genome shotgun (WGS) entry which is preliminary data.</text>
</comment>
<dbReference type="Gramene" id="Manes.15G164300.4.v8.1">
    <property type="protein sequence ID" value="Manes.15G164300.4.v8.1.CDS"/>
    <property type="gene ID" value="Manes.15G164300.v8.1"/>
</dbReference>
<feature type="domain" description="Myb-like" evidence="12">
    <location>
        <begin position="352"/>
        <end position="402"/>
    </location>
</feature>
<organism evidence="17 18">
    <name type="scientific">Manihot esculenta</name>
    <name type="common">Cassava</name>
    <name type="synonym">Jatropha manihot</name>
    <dbReference type="NCBI Taxonomy" id="3983"/>
    <lineage>
        <taxon>Eukaryota</taxon>
        <taxon>Viridiplantae</taxon>
        <taxon>Streptophyta</taxon>
        <taxon>Embryophyta</taxon>
        <taxon>Tracheophyta</taxon>
        <taxon>Spermatophyta</taxon>
        <taxon>Magnoliopsida</taxon>
        <taxon>eudicotyledons</taxon>
        <taxon>Gunneridae</taxon>
        <taxon>Pentapetalae</taxon>
        <taxon>rosids</taxon>
        <taxon>fabids</taxon>
        <taxon>Malpighiales</taxon>
        <taxon>Euphorbiaceae</taxon>
        <taxon>Crotonoideae</taxon>
        <taxon>Manihoteae</taxon>
        <taxon>Manihot</taxon>
    </lineage>
</organism>
<dbReference type="InterPro" id="IPR036388">
    <property type="entry name" value="WH-like_DNA-bd_sf"/>
</dbReference>
<dbReference type="SUPFAM" id="SSF46689">
    <property type="entry name" value="Homeodomain-like"/>
    <property type="match status" value="2"/>
</dbReference>
<feature type="compositionally biased region" description="Polar residues" evidence="11">
    <location>
        <begin position="982"/>
        <end position="1014"/>
    </location>
</feature>
<dbReference type="PROSITE" id="PS50135">
    <property type="entry name" value="ZF_ZZ_2"/>
    <property type="match status" value="1"/>
</dbReference>
<dbReference type="PROSITE" id="PS01357">
    <property type="entry name" value="ZF_ZZ_1"/>
    <property type="match status" value="1"/>
</dbReference>
<gene>
    <name evidence="17" type="ORF">MANES_15G164300v8</name>
</gene>
<evidence type="ECO:0000259" key="15">
    <source>
        <dbReference type="PROSITE" id="PS51293"/>
    </source>
</evidence>
<feature type="domain" description="HTH myb-type" evidence="16">
    <location>
        <begin position="352"/>
        <end position="394"/>
    </location>
</feature>
<protein>
    <recommendedName>
        <fullName evidence="19">SWI/SNF complex subunit SWI3D</fullName>
    </recommendedName>
</protein>
<feature type="compositionally biased region" description="Basic and acidic residues" evidence="11">
    <location>
        <begin position="661"/>
        <end position="679"/>
    </location>
</feature>
<feature type="compositionally biased region" description="Basic residues" evidence="11">
    <location>
        <begin position="25"/>
        <end position="36"/>
    </location>
</feature>
<evidence type="ECO:0000313" key="18">
    <source>
        <dbReference type="Proteomes" id="UP000091857"/>
    </source>
</evidence>
<feature type="domain" description="SWIRM" evidence="14">
    <location>
        <begin position="139"/>
        <end position="236"/>
    </location>
</feature>
<evidence type="ECO:0000256" key="8">
    <source>
        <dbReference type="ARBA" id="ARBA00023163"/>
    </source>
</evidence>
<feature type="region of interest" description="Disordered" evidence="11">
    <location>
        <begin position="956"/>
        <end position="1014"/>
    </location>
</feature>
<evidence type="ECO:0000256" key="1">
    <source>
        <dbReference type="ARBA" id="ARBA00004123"/>
    </source>
</evidence>
<dbReference type="PROSITE" id="PS50934">
    <property type="entry name" value="SWIRM"/>
    <property type="match status" value="1"/>
</dbReference>
<dbReference type="PANTHER" id="PTHR12802:SF41">
    <property type="entry name" value="BRAHMA ASSOCIATED PROTEIN 155 KDA"/>
    <property type="match status" value="1"/>
</dbReference>
<dbReference type="Gene3D" id="3.30.60.90">
    <property type="match status" value="1"/>
</dbReference>
<dbReference type="Pfam" id="PF04433">
    <property type="entry name" value="SWIRM"/>
    <property type="match status" value="1"/>
</dbReference>
<dbReference type="InterPro" id="IPR043145">
    <property type="entry name" value="Znf_ZZ_sf"/>
</dbReference>
<dbReference type="GO" id="GO:0003677">
    <property type="term" value="F:DNA binding"/>
    <property type="evidence" value="ECO:0007669"/>
    <property type="project" value="UniProtKB-KW"/>
</dbReference>
<dbReference type="OMA" id="DFIVMEP"/>
<keyword evidence="4 10" id="KW-0863">Zinc-finger</keyword>
<feature type="compositionally biased region" description="Basic and acidic residues" evidence="11">
    <location>
        <begin position="620"/>
        <end position="639"/>
    </location>
</feature>
<feature type="region of interest" description="Disordered" evidence="11">
    <location>
        <begin position="417"/>
        <end position="495"/>
    </location>
</feature>
<keyword evidence="18" id="KW-1185">Reference proteome</keyword>
<dbReference type="SMART" id="SM00291">
    <property type="entry name" value="ZnF_ZZ"/>
    <property type="match status" value="1"/>
</dbReference>
<feature type="compositionally biased region" description="Basic and acidic residues" evidence="11">
    <location>
        <begin position="479"/>
        <end position="491"/>
    </location>
</feature>
<dbReference type="Gene3D" id="1.10.10.10">
    <property type="entry name" value="Winged helix-like DNA-binding domain superfamily/Winged helix DNA-binding domain"/>
    <property type="match status" value="1"/>
</dbReference>
<evidence type="ECO:0000256" key="9">
    <source>
        <dbReference type="ARBA" id="ARBA00023242"/>
    </source>
</evidence>
<dbReference type="InterPro" id="IPR017930">
    <property type="entry name" value="Myb_dom"/>
</dbReference>
<feature type="compositionally biased region" description="Basic and acidic residues" evidence="11">
    <location>
        <begin position="460"/>
        <end position="470"/>
    </location>
</feature>
<dbReference type="Pfam" id="PF00569">
    <property type="entry name" value="ZZ"/>
    <property type="match status" value="1"/>
</dbReference>
<keyword evidence="2" id="KW-0217">Developmental protein</keyword>
<evidence type="ECO:0000313" key="17">
    <source>
        <dbReference type="EMBL" id="OAY29684.1"/>
    </source>
</evidence>
<evidence type="ECO:0000256" key="11">
    <source>
        <dbReference type="SAM" id="MobiDB-lite"/>
    </source>
</evidence>
<dbReference type="EMBL" id="CM004401">
    <property type="protein sequence ID" value="OAY29684.1"/>
    <property type="molecule type" value="Genomic_DNA"/>
</dbReference>
<feature type="compositionally biased region" description="Low complexity" evidence="11">
    <location>
        <begin position="40"/>
        <end position="49"/>
    </location>
</feature>
<keyword evidence="9" id="KW-0539">Nucleus</keyword>
<dbReference type="InterPro" id="IPR007526">
    <property type="entry name" value="SWIRM"/>
</dbReference>
<dbReference type="Proteomes" id="UP000091857">
    <property type="component" value="Chromosome 15"/>
</dbReference>
<dbReference type="PROSITE" id="PS51294">
    <property type="entry name" value="HTH_MYB"/>
    <property type="match status" value="1"/>
</dbReference>
<keyword evidence="3" id="KW-0479">Metal-binding</keyword>
<dbReference type="InterPro" id="IPR041984">
    <property type="entry name" value="Rsc8/Ssr1/Ssr2_ZZ"/>
</dbReference>
<evidence type="ECO:0000256" key="10">
    <source>
        <dbReference type="PROSITE-ProRule" id="PRU00228"/>
    </source>
</evidence>
<dbReference type="AlphaFoldDB" id="A0A2C9UGJ9"/>
<keyword evidence="6" id="KW-0805">Transcription regulation</keyword>
<feature type="compositionally biased region" description="Polar residues" evidence="11">
    <location>
        <begin position="605"/>
        <end position="614"/>
    </location>
</feature>
<feature type="domain" description="SANT" evidence="15">
    <location>
        <begin position="355"/>
        <end position="406"/>
    </location>
</feature>
<evidence type="ECO:0000259" key="14">
    <source>
        <dbReference type="PROSITE" id="PS50934"/>
    </source>
</evidence>
<reference evidence="18" key="1">
    <citation type="journal article" date="2016" name="Nat. Biotechnol.">
        <title>Sequencing wild and cultivated cassava and related species reveals extensive interspecific hybridization and genetic diversity.</title>
        <authorList>
            <person name="Bredeson J.V."/>
            <person name="Lyons J.B."/>
            <person name="Prochnik S.E."/>
            <person name="Wu G.A."/>
            <person name="Ha C.M."/>
            <person name="Edsinger-Gonzales E."/>
            <person name="Grimwood J."/>
            <person name="Schmutz J."/>
            <person name="Rabbi I.Y."/>
            <person name="Egesi C."/>
            <person name="Nauluvula P."/>
            <person name="Lebot V."/>
            <person name="Ndunguru J."/>
            <person name="Mkamilo G."/>
            <person name="Bart R.S."/>
            <person name="Setter T.L."/>
            <person name="Gleadow R.M."/>
            <person name="Kulakow P."/>
            <person name="Ferguson M.E."/>
            <person name="Rounsley S."/>
            <person name="Rokhsar D.S."/>
        </authorList>
    </citation>
    <scope>NUCLEOTIDE SEQUENCE [LARGE SCALE GENOMIC DNA]</scope>
    <source>
        <strain evidence="18">cv. AM560-2</strain>
    </source>
</reference>
<dbReference type="InterPro" id="IPR017884">
    <property type="entry name" value="SANT_dom"/>
</dbReference>
<dbReference type="InterPro" id="IPR000433">
    <property type="entry name" value="Znf_ZZ"/>
</dbReference>
<comment type="subcellular location">
    <subcellularLocation>
        <location evidence="1">Nucleus</location>
    </subcellularLocation>
</comment>
<evidence type="ECO:0000256" key="7">
    <source>
        <dbReference type="ARBA" id="ARBA00023125"/>
    </source>
</evidence>
<feature type="domain" description="ZZ-type" evidence="13">
    <location>
        <begin position="298"/>
        <end position="352"/>
    </location>
</feature>
<dbReference type="PROSITE" id="PS50090">
    <property type="entry name" value="MYB_LIKE"/>
    <property type="match status" value="1"/>
</dbReference>
<evidence type="ECO:0000256" key="5">
    <source>
        <dbReference type="ARBA" id="ARBA00022833"/>
    </source>
</evidence>
<evidence type="ECO:0000256" key="4">
    <source>
        <dbReference type="ARBA" id="ARBA00022771"/>
    </source>
</evidence>
<evidence type="ECO:0000256" key="2">
    <source>
        <dbReference type="ARBA" id="ARBA00022473"/>
    </source>
</evidence>
<proteinExistence type="predicted"/>
<accession>A0A2C9UGJ9</accession>
<feature type="region of interest" description="Disordered" evidence="11">
    <location>
        <begin position="605"/>
        <end position="724"/>
    </location>
</feature>
<dbReference type="GO" id="GO:0005634">
    <property type="term" value="C:nucleus"/>
    <property type="evidence" value="ECO:0007669"/>
    <property type="project" value="UniProtKB-SubCell"/>
</dbReference>
<dbReference type="OrthoDB" id="118550at2759"/>